<comment type="caution">
    <text evidence="6">The sequence shown here is derived from an EMBL/GenBank/DDBJ whole genome shotgun (WGS) entry which is preliminary data.</text>
</comment>
<reference evidence="6" key="2">
    <citation type="journal article" date="2021" name="PeerJ">
        <title>Extensive microbial diversity within the chicken gut microbiome revealed by metagenomics and culture.</title>
        <authorList>
            <person name="Gilroy R."/>
            <person name="Ravi A."/>
            <person name="Getino M."/>
            <person name="Pursley I."/>
            <person name="Horton D.L."/>
            <person name="Alikhan N.F."/>
            <person name="Baker D."/>
            <person name="Gharbi K."/>
            <person name="Hall N."/>
            <person name="Watson M."/>
            <person name="Adriaenssens E.M."/>
            <person name="Foster-Nyarko E."/>
            <person name="Jarju S."/>
            <person name="Secka A."/>
            <person name="Antonio M."/>
            <person name="Oren A."/>
            <person name="Chaudhuri R.R."/>
            <person name="La Ragione R."/>
            <person name="Hildebrand F."/>
            <person name="Pallen M.J."/>
        </authorList>
    </citation>
    <scope>NUCLEOTIDE SEQUENCE</scope>
    <source>
        <strain evidence="6">ChiHjej12B11-7776</strain>
    </source>
</reference>
<dbReference type="AlphaFoldDB" id="A0A9D1MXC0"/>
<keyword evidence="3 5" id="KW-1133">Transmembrane helix</keyword>
<evidence type="ECO:0000256" key="2">
    <source>
        <dbReference type="ARBA" id="ARBA00022692"/>
    </source>
</evidence>
<keyword evidence="5" id="KW-1003">Cell membrane</keyword>
<protein>
    <recommendedName>
        <fullName evidence="5">Probable membrane transporter protein</fullName>
    </recommendedName>
</protein>
<evidence type="ECO:0000256" key="1">
    <source>
        <dbReference type="ARBA" id="ARBA00004141"/>
    </source>
</evidence>
<dbReference type="Pfam" id="PF01925">
    <property type="entry name" value="TauE"/>
    <property type="match status" value="1"/>
</dbReference>
<proteinExistence type="inferred from homology"/>
<evidence type="ECO:0000313" key="6">
    <source>
        <dbReference type="EMBL" id="HIU90996.1"/>
    </source>
</evidence>
<dbReference type="GO" id="GO:0005886">
    <property type="term" value="C:plasma membrane"/>
    <property type="evidence" value="ECO:0007669"/>
    <property type="project" value="UniProtKB-SubCell"/>
</dbReference>
<evidence type="ECO:0000313" key="7">
    <source>
        <dbReference type="Proteomes" id="UP000886852"/>
    </source>
</evidence>
<comment type="similarity">
    <text evidence="5">Belongs to the 4-toluene sulfonate uptake permease (TSUP) (TC 2.A.102) family.</text>
</comment>
<dbReference type="InterPro" id="IPR051598">
    <property type="entry name" value="TSUP/Inactive_protease-like"/>
</dbReference>
<sequence length="121" mass="12206">MRLSAKKKALLAVLGAAAGFINGFLGGGGGVLVVALMLAVLCLPQKNAQATALLAILPLTAISAAVYFLRGSVDWQPTLWTSAGVAAGGILGAWLLSGLKSNTAKIIFAVILVAGGIKMLF</sequence>
<evidence type="ECO:0000256" key="4">
    <source>
        <dbReference type="ARBA" id="ARBA00023136"/>
    </source>
</evidence>
<dbReference type="InterPro" id="IPR002781">
    <property type="entry name" value="TM_pro_TauE-like"/>
</dbReference>
<feature type="transmembrane region" description="Helical" evidence="5">
    <location>
        <begin position="78"/>
        <end position="97"/>
    </location>
</feature>
<keyword evidence="4 5" id="KW-0472">Membrane</keyword>
<accession>A0A9D1MXC0</accession>
<evidence type="ECO:0000256" key="3">
    <source>
        <dbReference type="ARBA" id="ARBA00022989"/>
    </source>
</evidence>
<comment type="subcellular location">
    <subcellularLocation>
        <location evidence="5">Cell membrane</location>
        <topology evidence="5">Multi-pass membrane protein</topology>
    </subcellularLocation>
    <subcellularLocation>
        <location evidence="1">Membrane</location>
        <topology evidence="1">Multi-pass membrane protein</topology>
    </subcellularLocation>
</comment>
<name>A0A9D1MXC0_9BACT</name>
<keyword evidence="2 5" id="KW-0812">Transmembrane</keyword>
<dbReference type="PANTHER" id="PTHR43701:SF2">
    <property type="entry name" value="MEMBRANE TRANSPORTER PROTEIN YJNA-RELATED"/>
    <property type="match status" value="1"/>
</dbReference>
<evidence type="ECO:0000256" key="5">
    <source>
        <dbReference type="RuleBase" id="RU363041"/>
    </source>
</evidence>
<dbReference type="Proteomes" id="UP000886852">
    <property type="component" value="Unassembled WGS sequence"/>
</dbReference>
<feature type="transmembrane region" description="Helical" evidence="5">
    <location>
        <begin position="49"/>
        <end position="69"/>
    </location>
</feature>
<organism evidence="6 7">
    <name type="scientific">Candidatus Fimimonas merdipullorum</name>
    <dbReference type="NCBI Taxonomy" id="2840822"/>
    <lineage>
        <taxon>Bacteria</taxon>
        <taxon>Pseudomonadati</taxon>
        <taxon>Myxococcota</taxon>
        <taxon>Myxococcia</taxon>
        <taxon>Myxococcales</taxon>
        <taxon>Cystobacterineae</taxon>
        <taxon>Myxococcaceae</taxon>
        <taxon>Myxococcaceae incertae sedis</taxon>
        <taxon>Candidatus Fimimonas</taxon>
    </lineage>
</organism>
<dbReference type="EMBL" id="DVOC01000055">
    <property type="protein sequence ID" value="HIU90996.1"/>
    <property type="molecule type" value="Genomic_DNA"/>
</dbReference>
<gene>
    <name evidence="6" type="ORF">IAC72_03205</name>
</gene>
<dbReference type="PANTHER" id="PTHR43701">
    <property type="entry name" value="MEMBRANE TRANSPORTER PROTEIN MJ0441-RELATED"/>
    <property type="match status" value="1"/>
</dbReference>
<reference evidence="6" key="1">
    <citation type="submission" date="2020-10" db="EMBL/GenBank/DDBJ databases">
        <authorList>
            <person name="Gilroy R."/>
        </authorList>
    </citation>
    <scope>NUCLEOTIDE SEQUENCE</scope>
    <source>
        <strain evidence="6">ChiHjej12B11-7776</strain>
    </source>
</reference>